<dbReference type="Proteomes" id="UP001275436">
    <property type="component" value="Unassembled WGS sequence"/>
</dbReference>
<dbReference type="RefSeq" id="WP_317958527.1">
    <property type="nucleotide sequence ID" value="NZ_BSKO01000002.1"/>
</dbReference>
<protein>
    <submittedName>
        <fullName evidence="1">Uncharacterized protein</fullName>
    </submittedName>
</protein>
<evidence type="ECO:0000313" key="1">
    <source>
        <dbReference type="EMBL" id="GLO68280.1"/>
    </source>
</evidence>
<organism evidence="1 2">
    <name type="scientific">Oceanobacillus kimchii</name>
    <dbReference type="NCBI Taxonomy" id="746691"/>
    <lineage>
        <taxon>Bacteria</taxon>
        <taxon>Bacillati</taxon>
        <taxon>Bacillota</taxon>
        <taxon>Bacilli</taxon>
        <taxon>Bacillales</taxon>
        <taxon>Bacillaceae</taxon>
        <taxon>Oceanobacillus</taxon>
    </lineage>
</organism>
<gene>
    <name evidence="1" type="ORF">MACH08_40640</name>
</gene>
<sequence length="330" mass="38124">MVNSEKVTSINPDIEELDNYLTKEGIVPFLDHPNLVANKKIPKYYRAYYTLQAVISDYQRGIITEEHILILKALGDAICCSEEHLRRVFTNKLTRSQVSKLLDQLSTHDYVQRYRISVRGEEEDYPNYSRIFVLGIAGKLLMEHFYSGISTFMSPERFHGNNGISLMQRYIALNDLRTAFIEERVASKWLWGGSIIGGNSFNKASAAVEISVPQGEINFFIERAQMKQDFIGFFKNKLAKWQFVYGKQNGLKIRGFPDNPTYVVLYVSTLSMAQAIHREVMIDTFPFHVWFCVEEEFVTKGLAKSFYRADKDKLKRLYLSFLDVNQAVVE</sequence>
<name>A0ABQ5TQ54_9BACI</name>
<keyword evidence="2" id="KW-1185">Reference proteome</keyword>
<proteinExistence type="predicted"/>
<dbReference type="EMBL" id="BSKO01000002">
    <property type="protein sequence ID" value="GLO68280.1"/>
    <property type="molecule type" value="Genomic_DNA"/>
</dbReference>
<evidence type="ECO:0000313" key="2">
    <source>
        <dbReference type="Proteomes" id="UP001275436"/>
    </source>
</evidence>
<accession>A0ABQ5TQ54</accession>
<comment type="caution">
    <text evidence="1">The sequence shown here is derived from an EMBL/GenBank/DDBJ whole genome shotgun (WGS) entry which is preliminary data.</text>
</comment>
<reference evidence="1 2" key="1">
    <citation type="submission" date="2023-02" db="EMBL/GenBank/DDBJ databases">
        <title>Oceanobacillus kimchii IFOP_LL358 isolated form Alexandrium catenella lab strain.</title>
        <authorList>
            <person name="Gajardo G."/>
            <person name="Ueki S."/>
            <person name="Maruyama F."/>
        </authorList>
    </citation>
    <scope>NUCLEOTIDE SEQUENCE [LARGE SCALE GENOMIC DNA]</scope>
    <source>
        <strain evidence="1 2">IFOP_LL358</strain>
    </source>
</reference>